<evidence type="ECO:0000313" key="3">
    <source>
        <dbReference type="Proteomes" id="UP000434409"/>
    </source>
</evidence>
<accession>A0A6N7URG6</accession>
<gene>
    <name evidence="2" type="ORF">FYJ34_03225</name>
</gene>
<keyword evidence="3" id="KW-1185">Reference proteome</keyword>
<feature type="transmembrane region" description="Helical" evidence="1">
    <location>
        <begin position="14"/>
        <end position="37"/>
    </location>
</feature>
<keyword evidence="1" id="KW-1133">Transmembrane helix</keyword>
<evidence type="ECO:0000256" key="1">
    <source>
        <dbReference type="SAM" id="Phobius"/>
    </source>
</evidence>
<name>A0A6N7URG6_9FIRM</name>
<evidence type="ECO:0000313" key="2">
    <source>
        <dbReference type="EMBL" id="MSR93303.1"/>
    </source>
</evidence>
<keyword evidence="1" id="KW-0812">Transmembrane</keyword>
<reference evidence="2 3" key="1">
    <citation type="submission" date="2019-08" db="EMBL/GenBank/DDBJ databases">
        <title>In-depth cultivation of the pig gut microbiome towards novel bacterial diversity and tailored functional studies.</title>
        <authorList>
            <person name="Wylensek D."/>
            <person name="Hitch T.C.A."/>
            <person name="Clavel T."/>
        </authorList>
    </citation>
    <scope>NUCLEOTIDE SEQUENCE [LARGE SCALE GENOMIC DNA]</scope>
    <source>
        <strain evidence="2 3">68-1-5</strain>
    </source>
</reference>
<dbReference type="AlphaFoldDB" id="A0A6N7URG6"/>
<feature type="transmembrane region" description="Helical" evidence="1">
    <location>
        <begin position="49"/>
        <end position="70"/>
    </location>
</feature>
<keyword evidence="1" id="KW-0472">Membrane</keyword>
<comment type="caution">
    <text evidence="2">The sequence shown here is derived from an EMBL/GenBank/DDBJ whole genome shotgun (WGS) entry which is preliminary data.</text>
</comment>
<proteinExistence type="predicted"/>
<dbReference type="Proteomes" id="UP000434409">
    <property type="component" value="Unassembled WGS sequence"/>
</dbReference>
<dbReference type="EMBL" id="VULY01000018">
    <property type="protein sequence ID" value="MSR93303.1"/>
    <property type="molecule type" value="Genomic_DNA"/>
</dbReference>
<protein>
    <submittedName>
        <fullName evidence="2">Uncharacterized protein</fullName>
    </submittedName>
</protein>
<organism evidence="2 3">
    <name type="scientific">Suipraeoptans intestinalis</name>
    <dbReference type="NCBI Taxonomy" id="2606628"/>
    <lineage>
        <taxon>Bacteria</taxon>
        <taxon>Bacillati</taxon>
        <taxon>Bacillota</taxon>
        <taxon>Clostridia</taxon>
        <taxon>Lachnospirales</taxon>
        <taxon>Lachnospiraceae</taxon>
        <taxon>Suipraeoptans</taxon>
    </lineage>
</organism>
<sequence>MVRKAFLTHWRDTVPLICLIGIFGGYFLFVVSVSTFVMEHARRHKWARVILGIIGFICMVLRICGVYLFIEVFCR</sequence>